<dbReference type="EMBL" id="BMDX01000001">
    <property type="protein sequence ID" value="GGA64705.1"/>
    <property type="molecule type" value="Genomic_DNA"/>
</dbReference>
<organism evidence="2 3">
    <name type="scientific">Neiella marina</name>
    <dbReference type="NCBI Taxonomy" id="508461"/>
    <lineage>
        <taxon>Bacteria</taxon>
        <taxon>Pseudomonadati</taxon>
        <taxon>Pseudomonadota</taxon>
        <taxon>Gammaproteobacteria</taxon>
        <taxon>Alteromonadales</taxon>
        <taxon>Echinimonadaceae</taxon>
        <taxon>Neiella</taxon>
    </lineage>
</organism>
<keyword evidence="1" id="KW-0472">Membrane</keyword>
<keyword evidence="1" id="KW-0812">Transmembrane</keyword>
<feature type="transmembrane region" description="Helical" evidence="1">
    <location>
        <begin position="6"/>
        <end position="27"/>
    </location>
</feature>
<comment type="caution">
    <text evidence="2">The sequence shown here is derived from an EMBL/GenBank/DDBJ whole genome shotgun (WGS) entry which is preliminary data.</text>
</comment>
<evidence type="ECO:0000313" key="3">
    <source>
        <dbReference type="Proteomes" id="UP000619743"/>
    </source>
</evidence>
<dbReference type="Proteomes" id="UP000619743">
    <property type="component" value="Unassembled WGS sequence"/>
</dbReference>
<reference evidence="3" key="1">
    <citation type="journal article" date="2019" name="Int. J. Syst. Evol. Microbiol.">
        <title>The Global Catalogue of Microorganisms (GCM) 10K type strain sequencing project: providing services to taxonomists for standard genome sequencing and annotation.</title>
        <authorList>
            <consortium name="The Broad Institute Genomics Platform"/>
            <consortium name="The Broad Institute Genome Sequencing Center for Infectious Disease"/>
            <person name="Wu L."/>
            <person name="Ma J."/>
        </authorList>
    </citation>
    <scope>NUCLEOTIDE SEQUENCE [LARGE SCALE GENOMIC DNA]</scope>
    <source>
        <strain evidence="3">CGMCC 1.10130</strain>
    </source>
</reference>
<dbReference type="AlphaFoldDB" id="A0A8J2XMI3"/>
<feature type="transmembrane region" description="Helical" evidence="1">
    <location>
        <begin position="39"/>
        <end position="59"/>
    </location>
</feature>
<protein>
    <submittedName>
        <fullName evidence="2">Uncharacterized protein</fullName>
    </submittedName>
</protein>
<evidence type="ECO:0000313" key="2">
    <source>
        <dbReference type="EMBL" id="GGA64705.1"/>
    </source>
</evidence>
<proteinExistence type="predicted"/>
<sequence>MNQFELIQFGFVVLFGFMLLVAAKVVMAYLRADKPPEHSMLLVAMLLGLSVIGGISGFACVERTVANNEVIAATTETIQHELEQVRHEYQAIVEPLQKAREKALFASSYGGNLPHQQDTQYARAQQLTEMIELEEARYQSKLQRIYDTFAAVTDNKIAVVARSSSQHQL</sequence>
<dbReference type="RefSeq" id="WP_087504261.1">
    <property type="nucleotide sequence ID" value="NZ_BMDX01000001.1"/>
</dbReference>
<name>A0A8J2XMI3_9GAMM</name>
<keyword evidence="1" id="KW-1133">Transmembrane helix</keyword>
<keyword evidence="3" id="KW-1185">Reference proteome</keyword>
<evidence type="ECO:0000256" key="1">
    <source>
        <dbReference type="SAM" id="Phobius"/>
    </source>
</evidence>
<accession>A0A8J2XMI3</accession>
<gene>
    <name evidence="2" type="ORF">GCM10011369_02590</name>
</gene>